<dbReference type="Proteomes" id="UP001600888">
    <property type="component" value="Unassembled WGS sequence"/>
</dbReference>
<proteinExistence type="predicted"/>
<evidence type="ECO:0000313" key="2">
    <source>
        <dbReference type="EMBL" id="KAL2292795.1"/>
    </source>
</evidence>
<organism evidence="2 3">
    <name type="scientific">Diaporthe vaccinii</name>
    <dbReference type="NCBI Taxonomy" id="105482"/>
    <lineage>
        <taxon>Eukaryota</taxon>
        <taxon>Fungi</taxon>
        <taxon>Dikarya</taxon>
        <taxon>Ascomycota</taxon>
        <taxon>Pezizomycotina</taxon>
        <taxon>Sordariomycetes</taxon>
        <taxon>Sordariomycetidae</taxon>
        <taxon>Diaporthales</taxon>
        <taxon>Diaporthaceae</taxon>
        <taxon>Diaporthe</taxon>
        <taxon>Diaporthe eres species complex</taxon>
    </lineage>
</organism>
<name>A0ABR4FE27_9PEZI</name>
<comment type="caution">
    <text evidence="2">The sequence shown here is derived from an EMBL/GenBank/DDBJ whole genome shotgun (WGS) entry which is preliminary data.</text>
</comment>
<sequence length="115" mass="13079">MYIHHYIVFERLGGGYCNVSAHENKDPRAVLGILSKAATVTVRQHQGRMSGIFGDSGIPRQVDRFPMIIHSRTDGQHPPLFFWGGGFEKTTKDKQNRRGNDTRKLVVRVSDSDRR</sequence>
<gene>
    <name evidence="2" type="ORF">FJTKL_07860</name>
</gene>
<evidence type="ECO:0000313" key="3">
    <source>
        <dbReference type="Proteomes" id="UP001600888"/>
    </source>
</evidence>
<feature type="region of interest" description="Disordered" evidence="1">
    <location>
        <begin position="88"/>
        <end position="115"/>
    </location>
</feature>
<protein>
    <submittedName>
        <fullName evidence="2">Uncharacterized protein</fullName>
    </submittedName>
</protein>
<reference evidence="2 3" key="1">
    <citation type="submission" date="2024-03" db="EMBL/GenBank/DDBJ databases">
        <title>A high-quality draft genome sequence of Diaporthe vaccinii, a causative agent of upright dieback and viscid rot disease in cranberry plants.</title>
        <authorList>
            <person name="Sarrasin M."/>
            <person name="Lang B.F."/>
            <person name="Burger G."/>
        </authorList>
    </citation>
    <scope>NUCLEOTIDE SEQUENCE [LARGE SCALE GENOMIC DNA]</scope>
    <source>
        <strain evidence="2 3">IS7</strain>
    </source>
</reference>
<keyword evidence="3" id="KW-1185">Reference proteome</keyword>
<dbReference type="EMBL" id="JBAWTH010000002">
    <property type="protein sequence ID" value="KAL2292795.1"/>
    <property type="molecule type" value="Genomic_DNA"/>
</dbReference>
<evidence type="ECO:0000256" key="1">
    <source>
        <dbReference type="SAM" id="MobiDB-lite"/>
    </source>
</evidence>
<feature type="compositionally biased region" description="Basic and acidic residues" evidence="1">
    <location>
        <begin position="89"/>
        <end position="115"/>
    </location>
</feature>
<accession>A0ABR4FE27</accession>